<dbReference type="Proteomes" id="UP001500131">
    <property type="component" value="Unassembled WGS sequence"/>
</dbReference>
<name>A0AAW3A0P7_9TRYP</name>
<evidence type="ECO:0008006" key="3">
    <source>
        <dbReference type="Google" id="ProtNLM"/>
    </source>
</evidence>
<evidence type="ECO:0000313" key="1">
    <source>
        <dbReference type="EMBL" id="KAL0496767.1"/>
    </source>
</evidence>
<evidence type="ECO:0000313" key="2">
    <source>
        <dbReference type="Proteomes" id="UP001500131"/>
    </source>
</evidence>
<proteinExistence type="predicted"/>
<organism evidence="1 2">
    <name type="scientific">Leishmania lindenbergi</name>
    <dbReference type="NCBI Taxonomy" id="651832"/>
    <lineage>
        <taxon>Eukaryota</taxon>
        <taxon>Discoba</taxon>
        <taxon>Euglenozoa</taxon>
        <taxon>Kinetoplastea</taxon>
        <taxon>Metakinetoplastina</taxon>
        <taxon>Trypanosomatida</taxon>
        <taxon>Trypanosomatidae</taxon>
        <taxon>Leishmaniinae</taxon>
        <taxon>Leishmania</taxon>
    </lineage>
</organism>
<dbReference type="EMBL" id="JBAMZK010000034">
    <property type="protein sequence ID" value="KAL0496767.1"/>
    <property type="molecule type" value="Genomic_DNA"/>
</dbReference>
<sequence length="796" mass="87573">MTRVQRRGEEWVRRTCTSCLSRMGAWRALRVMSLYLRRPLESLSSKGVLVFLCLYSWVWGRVRDNKGTAVRSTYAGRRGRGRGSTTAKGIAAHSLGRPITTDVASTLRGEYEREHVRKAFEPPGLSLSLRRLFEALLRQLNCASAGSMLISLFCSPISAHAFVTALDVGAYAFSFVHVCTLVLGPSSLSVCFLTLLRGHELHRRQHASPLLTFREYTSMDVAGSLEQAWDPSTPGAGALRATAIAQLYFRMTTHHPLTILVVDTMCLVFGADGVTVQELVNYLGITEDRVRFGLEGIPAGMRCTARQLESEGSFVGAAPDALEDEDAVQRDRRTGDGEGGSKETRYYLNYKRMLPLVYAHVTRLLLSACVTDVPPCRYVESVKQAQLAAYQKFDTSNAYAFFASGPSHHAEEAQATSGGVGPSGRGIDDYVDISEAMRRRNVIRGVPCLGCSCYFLVEEFCETLTRCPRCGKDILSLCLHFIQTKLQARVKEKETLVTLLPPVRQMWKRFVAREQSQTPSAAPVSSLLTAETHKTAVHNSAASTGASAAAPVSLLRLLLDCTLARDPFLFQQAAAFLSLYSARFASVSDAASVVDVQEILTEHEYQDRLRSCASLADQFRSRHRHAASVHVRLISQREIDAARQQESHQKLLKRAMLPPWLRHTAALDELGGSHIYASPSSGTASTQEAEMDVAKEPWGIEGSRFGEISKGYVSTGGAVWTTENSLAGCSVAATSAQKRQRAATDTDAKAALTRTASFITAHYYNDEFDAVVLPQLRRVRRTKKEPCIGNEKLSVI</sequence>
<keyword evidence="2" id="KW-1185">Reference proteome</keyword>
<accession>A0AAW3A0P7</accession>
<protein>
    <recommendedName>
        <fullName evidence="3">TFIIH basal transcription factor subunit</fullName>
    </recommendedName>
</protein>
<reference evidence="1 2" key="1">
    <citation type="submission" date="2024-02" db="EMBL/GenBank/DDBJ databases">
        <title>FIRST GENOME SEQUENCES OF Leishmania (Viannia) shawi, Leishmania (Viannia) lindenbergi AND Leishmania (Viannia) utingensis.</title>
        <authorList>
            <person name="Resadore F."/>
            <person name="Custodio M.G.F."/>
            <person name="Boite M.C."/>
            <person name="Cupolillo E."/>
            <person name="Ferreira G.E.M."/>
        </authorList>
    </citation>
    <scope>NUCLEOTIDE SEQUENCE [LARGE SCALE GENOMIC DNA]</scope>
    <source>
        <strain evidence="1 2">MHOM/BR/1966/M15733</strain>
    </source>
</reference>
<dbReference type="AlphaFoldDB" id="A0AAW3A0P7"/>
<comment type="caution">
    <text evidence="1">The sequence shown here is derived from an EMBL/GenBank/DDBJ whole genome shotgun (WGS) entry which is preliminary data.</text>
</comment>
<gene>
    <name evidence="1" type="ORF">Q4I31_006597</name>
</gene>